<organism evidence="2 3">
    <name type="scientific">Symbiodinium microadriaticum</name>
    <name type="common">Dinoflagellate</name>
    <name type="synonym">Zooxanthella microadriatica</name>
    <dbReference type="NCBI Taxonomy" id="2951"/>
    <lineage>
        <taxon>Eukaryota</taxon>
        <taxon>Sar</taxon>
        <taxon>Alveolata</taxon>
        <taxon>Dinophyceae</taxon>
        <taxon>Suessiales</taxon>
        <taxon>Symbiodiniaceae</taxon>
        <taxon>Symbiodinium</taxon>
    </lineage>
</organism>
<accession>A0A1Q9EIV4</accession>
<keyword evidence="1" id="KW-0472">Membrane</keyword>
<dbReference type="Proteomes" id="UP000186817">
    <property type="component" value="Unassembled WGS sequence"/>
</dbReference>
<gene>
    <name evidence="2" type="ORF">AK812_SmicGene9278</name>
</gene>
<evidence type="ECO:0000313" key="2">
    <source>
        <dbReference type="EMBL" id="OLQ07327.1"/>
    </source>
</evidence>
<evidence type="ECO:0000313" key="3">
    <source>
        <dbReference type="Proteomes" id="UP000186817"/>
    </source>
</evidence>
<dbReference type="EMBL" id="LSRX01000141">
    <property type="protein sequence ID" value="OLQ07327.1"/>
    <property type="molecule type" value="Genomic_DNA"/>
</dbReference>
<reference evidence="2 3" key="1">
    <citation type="submission" date="2016-02" db="EMBL/GenBank/DDBJ databases">
        <title>Genome analysis of coral dinoflagellate symbionts highlights evolutionary adaptations to a symbiotic lifestyle.</title>
        <authorList>
            <person name="Aranda M."/>
            <person name="Li Y."/>
            <person name="Liew Y.J."/>
            <person name="Baumgarten S."/>
            <person name="Simakov O."/>
            <person name="Wilson M."/>
            <person name="Piel J."/>
            <person name="Ashoor H."/>
            <person name="Bougouffa S."/>
            <person name="Bajic V.B."/>
            <person name="Ryu T."/>
            <person name="Ravasi T."/>
            <person name="Bayer T."/>
            <person name="Micklem G."/>
            <person name="Kim H."/>
            <person name="Bhak J."/>
            <person name="Lajeunesse T.C."/>
            <person name="Voolstra C.R."/>
        </authorList>
    </citation>
    <scope>NUCLEOTIDE SEQUENCE [LARGE SCALE GENOMIC DNA]</scope>
    <source>
        <strain evidence="2 3">CCMP2467</strain>
    </source>
</reference>
<dbReference type="OrthoDB" id="10674478at2759"/>
<sequence length="233" mass="25647">MPSASHGRFWAVAAGLSRLASAHDREEGFIALPLHNRSSFANLSAPNSGNPFRGSPIWTPGSEIDCSETCSSWRDCNDWPMRMCATDDYCGRKVCLHKRLFPMLGGDATFFFVIFIVAFLAGAPGIGGGGINVPLLMMLNRLRLALFAVVPAVAHAQASLDFLQGPRRFRQKFGSAIEGTDYRTDDLVMDEIVRLIMVQLLKRYSPAPPLRDVALCFGPGFCRLETPLPPMHF</sequence>
<evidence type="ECO:0000256" key="1">
    <source>
        <dbReference type="SAM" id="Phobius"/>
    </source>
</evidence>
<keyword evidence="3" id="KW-1185">Reference proteome</keyword>
<keyword evidence="1" id="KW-0812">Transmembrane</keyword>
<proteinExistence type="predicted"/>
<keyword evidence="1" id="KW-1133">Transmembrane helix</keyword>
<feature type="transmembrane region" description="Helical" evidence="1">
    <location>
        <begin position="100"/>
        <end position="122"/>
    </location>
</feature>
<dbReference type="AlphaFoldDB" id="A0A1Q9EIV4"/>
<protein>
    <submittedName>
        <fullName evidence="2">Uncharacterized protein</fullName>
    </submittedName>
</protein>
<name>A0A1Q9EIV4_SYMMI</name>
<comment type="caution">
    <text evidence="2">The sequence shown here is derived from an EMBL/GenBank/DDBJ whole genome shotgun (WGS) entry which is preliminary data.</text>
</comment>